<dbReference type="InterPro" id="IPR011256">
    <property type="entry name" value="Reg_factor_effector_dom_sf"/>
</dbReference>
<evidence type="ECO:0000256" key="3">
    <source>
        <dbReference type="ARBA" id="ARBA00023163"/>
    </source>
</evidence>
<comment type="caution">
    <text evidence="5">The sequence shown here is derived from an EMBL/GenBank/DDBJ whole genome shotgun (WGS) entry which is preliminary data.</text>
</comment>
<organism evidence="5">
    <name type="scientific">bioreactor metagenome</name>
    <dbReference type="NCBI Taxonomy" id="1076179"/>
    <lineage>
        <taxon>unclassified sequences</taxon>
        <taxon>metagenomes</taxon>
        <taxon>ecological metagenomes</taxon>
    </lineage>
</organism>
<dbReference type="Gene3D" id="1.10.10.60">
    <property type="entry name" value="Homeodomain-like"/>
    <property type="match status" value="2"/>
</dbReference>
<dbReference type="PANTHER" id="PTHR47504:SF5">
    <property type="entry name" value="RIGHT ORIGIN-BINDING PROTEIN"/>
    <property type="match status" value="1"/>
</dbReference>
<evidence type="ECO:0000313" key="5">
    <source>
        <dbReference type="EMBL" id="MPN08551.1"/>
    </source>
</evidence>
<keyword evidence="3" id="KW-0804">Transcription</keyword>
<reference evidence="5" key="1">
    <citation type="submission" date="2019-08" db="EMBL/GenBank/DDBJ databases">
        <authorList>
            <person name="Kucharzyk K."/>
            <person name="Murdoch R.W."/>
            <person name="Higgins S."/>
            <person name="Loffler F."/>
        </authorList>
    </citation>
    <scope>NUCLEOTIDE SEQUENCE</scope>
</reference>
<dbReference type="InterPro" id="IPR018060">
    <property type="entry name" value="HTH_AraC"/>
</dbReference>
<dbReference type="InterPro" id="IPR010499">
    <property type="entry name" value="AraC_E-bd"/>
</dbReference>
<dbReference type="EMBL" id="VSSQ01054607">
    <property type="protein sequence ID" value="MPN08551.1"/>
    <property type="molecule type" value="Genomic_DNA"/>
</dbReference>
<dbReference type="Gene3D" id="3.20.80.10">
    <property type="entry name" value="Regulatory factor, effector binding domain"/>
    <property type="match status" value="1"/>
</dbReference>
<gene>
    <name evidence="5" type="ORF">SDC9_155834</name>
</gene>
<dbReference type="Pfam" id="PF14526">
    <property type="entry name" value="Cass2"/>
    <property type="match status" value="1"/>
</dbReference>
<dbReference type="SMART" id="SM00342">
    <property type="entry name" value="HTH_ARAC"/>
    <property type="match status" value="1"/>
</dbReference>
<proteinExistence type="predicted"/>
<evidence type="ECO:0000256" key="2">
    <source>
        <dbReference type="ARBA" id="ARBA00023125"/>
    </source>
</evidence>
<protein>
    <recommendedName>
        <fullName evidence="4">HTH araC/xylS-type domain-containing protein</fullName>
    </recommendedName>
</protein>
<keyword evidence="2" id="KW-0238">DNA-binding</keyword>
<accession>A0A645F2S2</accession>
<feature type="domain" description="HTH araC/xylS-type" evidence="4">
    <location>
        <begin position="8"/>
        <end position="106"/>
    </location>
</feature>
<dbReference type="AlphaFoldDB" id="A0A645F2S2"/>
<dbReference type="PROSITE" id="PS00041">
    <property type="entry name" value="HTH_ARAC_FAMILY_1"/>
    <property type="match status" value="1"/>
</dbReference>
<dbReference type="InterPro" id="IPR018062">
    <property type="entry name" value="HTH_AraC-typ_CS"/>
</dbReference>
<dbReference type="GO" id="GO:0043565">
    <property type="term" value="F:sequence-specific DNA binding"/>
    <property type="evidence" value="ECO:0007669"/>
    <property type="project" value="InterPro"/>
</dbReference>
<evidence type="ECO:0000256" key="1">
    <source>
        <dbReference type="ARBA" id="ARBA00023015"/>
    </source>
</evidence>
<dbReference type="GO" id="GO:0003700">
    <property type="term" value="F:DNA-binding transcription factor activity"/>
    <property type="evidence" value="ECO:0007669"/>
    <property type="project" value="InterPro"/>
</dbReference>
<dbReference type="PANTHER" id="PTHR47504">
    <property type="entry name" value="RIGHT ORIGIN-BINDING PROTEIN"/>
    <property type="match status" value="1"/>
</dbReference>
<dbReference type="Pfam" id="PF12833">
    <property type="entry name" value="HTH_18"/>
    <property type="match status" value="1"/>
</dbReference>
<dbReference type="SUPFAM" id="SSF55136">
    <property type="entry name" value="Probable bacterial effector-binding domain"/>
    <property type="match status" value="1"/>
</dbReference>
<dbReference type="PROSITE" id="PS01124">
    <property type="entry name" value="HTH_ARAC_FAMILY_2"/>
    <property type="match status" value="1"/>
</dbReference>
<name>A0A645F2S2_9ZZZZ</name>
<evidence type="ECO:0000259" key="4">
    <source>
        <dbReference type="PROSITE" id="PS01124"/>
    </source>
</evidence>
<sequence length="279" mass="31296">MELIESLNGALNYIERNLLAEADSAKAARHVGLSRFYLERTFASLTGMSISEYICARRLSLAAQELLSGDAKVIDLAFQYGYDTPESFTKAFTRFHGVTPTSARRMSTLLRCQNPLAISLKMEGAIVMNFKLEQMDAFTVVGVERVFHMDNSMQEVPKFWAEFDAKGLAQKVVPMFGICFDGDANGNFPYLIGEPLKPGQKVEEGLVTREVPAFLWARFACVGAMPGAIQDMTKQIYSEWLPTNGVYEIAQNIEIEMYTEGDVTSADYYSEVWIPIRKK</sequence>
<dbReference type="InterPro" id="IPR050959">
    <property type="entry name" value="MarA-like"/>
</dbReference>
<dbReference type="SMART" id="SM00871">
    <property type="entry name" value="AraC_E_bind"/>
    <property type="match status" value="1"/>
</dbReference>
<dbReference type="InterPro" id="IPR029441">
    <property type="entry name" value="Cass2"/>
</dbReference>
<keyword evidence="1" id="KW-0805">Transcription regulation</keyword>
<dbReference type="SUPFAM" id="SSF46689">
    <property type="entry name" value="Homeodomain-like"/>
    <property type="match status" value="2"/>
</dbReference>
<dbReference type="InterPro" id="IPR009057">
    <property type="entry name" value="Homeodomain-like_sf"/>
</dbReference>